<accession>A0A845M5U8</accession>
<dbReference type="RefSeq" id="WP_161352702.1">
    <property type="nucleotide sequence ID" value="NZ_WTUX01000019.1"/>
</dbReference>
<proteinExistence type="predicted"/>
<dbReference type="AlphaFoldDB" id="A0A845M5U8"/>
<organism evidence="1 2">
    <name type="scientific">Maritimibacter harenae</name>
    <dbReference type="NCBI Taxonomy" id="2606218"/>
    <lineage>
        <taxon>Bacteria</taxon>
        <taxon>Pseudomonadati</taxon>
        <taxon>Pseudomonadota</taxon>
        <taxon>Alphaproteobacteria</taxon>
        <taxon>Rhodobacterales</taxon>
        <taxon>Roseobacteraceae</taxon>
        <taxon>Maritimibacter</taxon>
    </lineage>
</organism>
<comment type="caution">
    <text evidence="1">The sequence shown here is derived from an EMBL/GenBank/DDBJ whole genome shotgun (WGS) entry which is preliminary data.</text>
</comment>
<keyword evidence="2" id="KW-1185">Reference proteome</keyword>
<name>A0A845M5U8_9RHOB</name>
<evidence type="ECO:0000313" key="2">
    <source>
        <dbReference type="Proteomes" id="UP000467322"/>
    </source>
</evidence>
<dbReference type="Proteomes" id="UP000467322">
    <property type="component" value="Unassembled WGS sequence"/>
</dbReference>
<reference evidence="1 2" key="1">
    <citation type="submission" date="2019-12" db="EMBL/GenBank/DDBJ databases">
        <title>Maritimibacter sp. nov. sp. isolated from sea sand.</title>
        <authorList>
            <person name="Kim J."/>
            <person name="Jeong S.E."/>
            <person name="Jung H.S."/>
            <person name="Jeon C.O."/>
        </authorList>
    </citation>
    <scope>NUCLEOTIDE SEQUENCE [LARGE SCALE GENOMIC DNA]</scope>
    <source>
        <strain evidence="1 2">DP07</strain>
    </source>
</reference>
<evidence type="ECO:0000313" key="1">
    <source>
        <dbReference type="EMBL" id="MZR14592.1"/>
    </source>
</evidence>
<gene>
    <name evidence="1" type="ORF">GQE99_16350</name>
</gene>
<protein>
    <submittedName>
        <fullName evidence="1">Uncharacterized protein</fullName>
    </submittedName>
</protein>
<dbReference type="EMBL" id="WTUX01000019">
    <property type="protein sequence ID" value="MZR14592.1"/>
    <property type="molecule type" value="Genomic_DNA"/>
</dbReference>
<sequence length="138" mass="15726">MKQYWSGDGRYQETQDKLWALIPAMGDVRHKGRKLEKYRRAVGVYRDLYVNGLFNRFGEVRALLGVTPLHFGIRPTTMDLFREDFLEAVEAAMDNVILDAAIEQGLRVVELSAHENMRLRALPGFGKHAAKVGKVPVR</sequence>